<dbReference type="EMBL" id="FNOJ01000034">
    <property type="protein sequence ID" value="SDX03210.1"/>
    <property type="molecule type" value="Genomic_DNA"/>
</dbReference>
<accession>A0A1H2YDT4</accession>
<reference evidence="3" key="1">
    <citation type="submission" date="2016-10" db="EMBL/GenBank/DDBJ databases">
        <authorList>
            <person name="Varghese N."/>
        </authorList>
    </citation>
    <scope>NUCLEOTIDE SEQUENCE [LARGE SCALE GENOMIC DNA]</scope>
    <source>
        <strain evidence="3">DSM 12489</strain>
    </source>
</reference>
<dbReference type="AlphaFoldDB" id="A0A1H2YDT4"/>
<evidence type="ECO:0000313" key="1">
    <source>
        <dbReference type="EMBL" id="GLV14980.1"/>
    </source>
</evidence>
<name>A0A1H2YDT4_9BACL</name>
<dbReference type="RefSeq" id="WP_040289340.1">
    <property type="nucleotide sequence ID" value="NZ_BSRA01000023.1"/>
</dbReference>
<dbReference type="Proteomes" id="UP001157137">
    <property type="component" value="Unassembled WGS sequence"/>
</dbReference>
<sequence>MRISNISFRLTKDDLNEMIAELAPDVRLRIVDIKSDGVHGQFRFLMWNIDFCARPYCNRDKGEIAVEITARKLVNIPPALVQMSLQEAMKDAPSGIEVLRQSLKLNVPSILEPLQIALNVEDFSCVDGSLVIRVSDCDLALLKGKLPSLGRQMQ</sequence>
<evidence type="ECO:0000313" key="2">
    <source>
        <dbReference type="EMBL" id="SDX03210.1"/>
    </source>
</evidence>
<reference evidence="1" key="3">
    <citation type="submission" date="2023-02" db="EMBL/GenBank/DDBJ databases">
        <title>Proposal of a novel subspecies: Alicyclobacillus hesperidum subspecies aegle.</title>
        <authorList>
            <person name="Goto K."/>
            <person name="Fujii T."/>
            <person name="Yasui K."/>
            <person name="Mochida K."/>
            <person name="Kato-Tanaka Y."/>
            <person name="Morohoshi S."/>
            <person name="An S.Y."/>
            <person name="Kasai H."/>
            <person name="Yokota A."/>
        </authorList>
    </citation>
    <scope>NUCLEOTIDE SEQUENCE</scope>
    <source>
        <strain evidence="1">DSM 12766</strain>
    </source>
</reference>
<dbReference type="EMBL" id="BSRA01000023">
    <property type="protein sequence ID" value="GLV14980.1"/>
    <property type="molecule type" value="Genomic_DNA"/>
</dbReference>
<reference evidence="2" key="2">
    <citation type="submission" date="2016-10" db="EMBL/GenBank/DDBJ databases">
        <authorList>
            <person name="de Groot N.N."/>
        </authorList>
    </citation>
    <scope>NUCLEOTIDE SEQUENCE [LARGE SCALE GENOMIC DNA]</scope>
    <source>
        <strain evidence="2">DSM 12489</strain>
    </source>
</reference>
<keyword evidence="3" id="KW-1185">Reference proteome</keyword>
<gene>
    <name evidence="1" type="ORF">Heshes_26660</name>
    <name evidence="2" type="ORF">SAMN04489725_1342</name>
</gene>
<dbReference type="STRING" id="89784.SAMN04489725_1342"/>
<organism evidence="2 3">
    <name type="scientific">Alicyclobacillus hesperidum</name>
    <dbReference type="NCBI Taxonomy" id="89784"/>
    <lineage>
        <taxon>Bacteria</taxon>
        <taxon>Bacillati</taxon>
        <taxon>Bacillota</taxon>
        <taxon>Bacilli</taxon>
        <taxon>Bacillales</taxon>
        <taxon>Alicyclobacillaceae</taxon>
        <taxon>Alicyclobacillus</taxon>
    </lineage>
</organism>
<proteinExistence type="predicted"/>
<evidence type="ECO:0000313" key="3">
    <source>
        <dbReference type="Proteomes" id="UP000182589"/>
    </source>
</evidence>
<dbReference type="Proteomes" id="UP000182589">
    <property type="component" value="Unassembled WGS sequence"/>
</dbReference>
<protein>
    <submittedName>
        <fullName evidence="2">Uncharacterized protein</fullName>
    </submittedName>
</protein>